<dbReference type="Pfam" id="PF07715">
    <property type="entry name" value="Plug"/>
    <property type="match status" value="1"/>
</dbReference>
<evidence type="ECO:0000256" key="6">
    <source>
        <dbReference type="ARBA" id="ARBA00023077"/>
    </source>
</evidence>
<keyword evidence="5 10" id="KW-0812">Transmembrane</keyword>
<feature type="domain" description="TonB-dependent receptor-like beta-barrel" evidence="12">
    <location>
        <begin position="374"/>
        <end position="873"/>
    </location>
</feature>
<dbReference type="Gene3D" id="2.40.170.20">
    <property type="entry name" value="TonB-dependent receptor, beta-barrel domain"/>
    <property type="match status" value="1"/>
</dbReference>
<dbReference type="EMBL" id="NISI01000005">
    <property type="protein sequence ID" value="OWR03570.1"/>
    <property type="molecule type" value="Genomic_DNA"/>
</dbReference>
<protein>
    <submittedName>
        <fullName evidence="14">Energy transducer TonB</fullName>
    </submittedName>
</protein>
<feature type="domain" description="TonB-dependent receptor plug" evidence="13">
    <location>
        <begin position="59"/>
        <end position="171"/>
    </location>
</feature>
<dbReference type="AlphaFoldDB" id="A0A254N768"/>
<dbReference type="InterPro" id="IPR039426">
    <property type="entry name" value="TonB-dep_rcpt-like"/>
</dbReference>
<gene>
    <name evidence="14" type="ORF">CDO81_13835</name>
</gene>
<keyword evidence="6 11" id="KW-0798">TonB box</keyword>
<evidence type="ECO:0000313" key="15">
    <source>
        <dbReference type="Proteomes" id="UP000197446"/>
    </source>
</evidence>
<comment type="similarity">
    <text evidence="2 10 11">Belongs to the TonB-dependent receptor family.</text>
</comment>
<evidence type="ECO:0000256" key="4">
    <source>
        <dbReference type="ARBA" id="ARBA00022452"/>
    </source>
</evidence>
<keyword evidence="7 10" id="KW-0472">Membrane</keyword>
<keyword evidence="4 10" id="KW-1134">Transmembrane beta strand</keyword>
<keyword evidence="9 10" id="KW-0998">Cell outer membrane</keyword>
<evidence type="ECO:0000256" key="2">
    <source>
        <dbReference type="ARBA" id="ARBA00009810"/>
    </source>
</evidence>
<keyword evidence="3 10" id="KW-0813">Transport</keyword>
<sequence>MANTRLPPLSGAVMHQQTKIATAVLLAVGGFSAWAQQAEPQQIERVTVTGSAIKRIDAETAVPVTVIKMTDLRNSGVTSVEQIMANLTSVQTSTNAAQSIGSGSGGASFADLRGIGADKTLVLLNGERIANNAVDGSAPDLNMIPFAAIDRIEVLRDGASALYGTDAIGGVINFITKKSYNGATVTVGYDSPQHGGGRATSANVGFGFGDLSSQGFNVLGFVSARKEDAIAGDQREFNKRIVGGLSNSTDPANYTQDFSTLYNPAAPTCTGTSLIPVAGGTQCKIVTPNFVDFAPKSQTASGMLKGTLRVNDSLELSAEAFMTQNKVTTRIAPVPYGGYLMNPTMPNGQPNPYFPKTNVDPTFDDGTAGAPAFSPSSAFANPVNVQQGFVYVFWRDFPNGSRAQRNDNKQSRIVLSADGNAANWDYSVKFSANKNTVDQNLIGGYGDGDMIGEGLLEGVINPFGAQSEAGTALLQKAALNGLLQTATGKVNIFKATASRELSDWLGAGRPAQIAIGAERRHEDFDSHANKDFAKLVSASTGLDPEFVAKGTRNVSALYTEINVPVLKTLEVTGSLRYDKYSDFGNTTNPKLSFRFQPSKEVLFRGSASTGFRAPTLFELYGSQAYTNTAGNVNNPINCPGGTPIAGASAGANCNTQFQVLTGGNTNLKPEKSKGYTLGAVFEPMADMSLGIDLWAIKITNSIAALPESTLFANYQQFQQYFHFAQPGNLLSITSNCPGPKCGYVERLNQNLGGTNTNGVDLSAQYRLRSNVGQFDFALNSTFVNKYEYQDYQGGPWNQNVGVYVGSGPVFKWQHNLTVNWAYNAFALGTAVHYKSGYTDFVPTNRVSAFTTTDLYGSWTPMKGTSLVLGVRNLFDRDPPFTNQADLFQSGGWDSRYANAAGRTYYVRGTYSF</sequence>
<evidence type="ECO:0000256" key="8">
    <source>
        <dbReference type="ARBA" id="ARBA00023170"/>
    </source>
</evidence>
<dbReference type="InterPro" id="IPR036942">
    <property type="entry name" value="Beta-barrel_TonB_sf"/>
</dbReference>
<comment type="caution">
    <text evidence="14">The sequence shown here is derived from an EMBL/GenBank/DDBJ whole genome shotgun (WGS) entry which is preliminary data.</text>
</comment>
<dbReference type="Pfam" id="PF00593">
    <property type="entry name" value="TonB_dep_Rec_b-barrel"/>
    <property type="match status" value="1"/>
</dbReference>
<dbReference type="CDD" id="cd01347">
    <property type="entry name" value="ligand_gated_channel"/>
    <property type="match status" value="1"/>
</dbReference>
<evidence type="ECO:0000256" key="7">
    <source>
        <dbReference type="ARBA" id="ARBA00023136"/>
    </source>
</evidence>
<organism evidence="14 15">
    <name type="scientific">Roseateles puraquae</name>
    <dbReference type="NCBI Taxonomy" id="431059"/>
    <lineage>
        <taxon>Bacteria</taxon>
        <taxon>Pseudomonadati</taxon>
        <taxon>Pseudomonadota</taxon>
        <taxon>Betaproteobacteria</taxon>
        <taxon>Burkholderiales</taxon>
        <taxon>Sphaerotilaceae</taxon>
        <taxon>Roseateles</taxon>
    </lineage>
</organism>
<keyword evidence="8" id="KW-0675">Receptor</keyword>
<dbReference type="Proteomes" id="UP000197446">
    <property type="component" value="Unassembled WGS sequence"/>
</dbReference>
<dbReference type="GO" id="GO:0009279">
    <property type="term" value="C:cell outer membrane"/>
    <property type="evidence" value="ECO:0007669"/>
    <property type="project" value="UniProtKB-SubCell"/>
</dbReference>
<evidence type="ECO:0000256" key="9">
    <source>
        <dbReference type="ARBA" id="ARBA00023237"/>
    </source>
</evidence>
<evidence type="ECO:0000313" key="14">
    <source>
        <dbReference type="EMBL" id="OWR03570.1"/>
    </source>
</evidence>
<evidence type="ECO:0000259" key="13">
    <source>
        <dbReference type="Pfam" id="PF07715"/>
    </source>
</evidence>
<reference evidence="14 15" key="1">
    <citation type="journal article" date="2007" name="Int. J. Syst. Evol. Microbiol.">
        <title>Description of Pelomonas aquatica sp. nov. and Pelomonas puraquae sp. nov., isolated from industrial and haemodialysis water.</title>
        <authorList>
            <person name="Gomila M."/>
            <person name="Bowien B."/>
            <person name="Falsen E."/>
            <person name="Moore E.R."/>
            <person name="Lalucat J."/>
        </authorList>
    </citation>
    <scope>NUCLEOTIDE SEQUENCE [LARGE SCALE GENOMIC DNA]</scope>
    <source>
        <strain evidence="14 15">CCUG 52769</strain>
    </source>
</reference>
<proteinExistence type="inferred from homology"/>
<dbReference type="PANTHER" id="PTHR47234:SF2">
    <property type="entry name" value="TONB-DEPENDENT RECEPTOR"/>
    <property type="match status" value="1"/>
</dbReference>
<comment type="subcellular location">
    <subcellularLocation>
        <location evidence="1 10">Cell outer membrane</location>
        <topology evidence="1 10">Multi-pass membrane protein</topology>
    </subcellularLocation>
</comment>
<evidence type="ECO:0000259" key="12">
    <source>
        <dbReference type="Pfam" id="PF00593"/>
    </source>
</evidence>
<dbReference type="InterPro" id="IPR037066">
    <property type="entry name" value="Plug_dom_sf"/>
</dbReference>
<dbReference type="InterPro" id="IPR012910">
    <property type="entry name" value="Plug_dom"/>
</dbReference>
<dbReference type="PROSITE" id="PS52016">
    <property type="entry name" value="TONB_DEPENDENT_REC_3"/>
    <property type="match status" value="1"/>
</dbReference>
<evidence type="ECO:0000256" key="11">
    <source>
        <dbReference type="RuleBase" id="RU003357"/>
    </source>
</evidence>
<dbReference type="Gene3D" id="2.170.130.10">
    <property type="entry name" value="TonB-dependent receptor, plug domain"/>
    <property type="match status" value="1"/>
</dbReference>
<evidence type="ECO:0000256" key="5">
    <source>
        <dbReference type="ARBA" id="ARBA00022692"/>
    </source>
</evidence>
<accession>A0A254N768</accession>
<dbReference type="PANTHER" id="PTHR47234">
    <property type="match status" value="1"/>
</dbReference>
<dbReference type="InterPro" id="IPR000531">
    <property type="entry name" value="Beta-barrel_TonB"/>
</dbReference>
<dbReference type="SUPFAM" id="SSF56935">
    <property type="entry name" value="Porins"/>
    <property type="match status" value="1"/>
</dbReference>
<keyword evidence="15" id="KW-1185">Reference proteome</keyword>
<evidence type="ECO:0000256" key="10">
    <source>
        <dbReference type="PROSITE-ProRule" id="PRU01360"/>
    </source>
</evidence>
<name>A0A254N768_9BURK</name>
<evidence type="ECO:0000256" key="1">
    <source>
        <dbReference type="ARBA" id="ARBA00004571"/>
    </source>
</evidence>
<evidence type="ECO:0000256" key="3">
    <source>
        <dbReference type="ARBA" id="ARBA00022448"/>
    </source>
</evidence>